<gene>
    <name evidence="1" type="ORF">LOY88_005240</name>
</gene>
<protein>
    <submittedName>
        <fullName evidence="1">Uncharacterized protein</fullName>
    </submittedName>
</protein>
<evidence type="ECO:0000313" key="1">
    <source>
        <dbReference type="EMBL" id="KAI2383526.1"/>
    </source>
</evidence>
<name>A0ACB8URR5_9EURO</name>
<proteinExistence type="predicted"/>
<reference evidence="1" key="1">
    <citation type="journal article" date="2022" name="bioRxiv">
        <title>Population genetic analysis of Ophidiomyces ophidiicola, the causative agent of snake fungal disease, indicates recent introductions to the USA.</title>
        <authorList>
            <person name="Ladner J.T."/>
            <person name="Palmer J.M."/>
            <person name="Ettinger C.L."/>
            <person name="Stajich J.E."/>
            <person name="Farrell T.M."/>
            <person name="Glorioso B.M."/>
            <person name="Lawson B."/>
            <person name="Price S.J."/>
            <person name="Stengle A.G."/>
            <person name="Grear D.A."/>
            <person name="Lorch J.M."/>
        </authorList>
    </citation>
    <scope>NUCLEOTIDE SEQUENCE</scope>
    <source>
        <strain evidence="1">NWHC 24266-5</strain>
    </source>
</reference>
<dbReference type="EMBL" id="JALBCA010000089">
    <property type="protein sequence ID" value="KAI2383526.1"/>
    <property type="molecule type" value="Genomic_DNA"/>
</dbReference>
<sequence length="354" mass="38981">MSAAPDTPAHETFVLAGRAVPRLFVGLWQLSSPAWGSAPRSRILADFARYLDAGFTAFDMADHYGDAELLFMTGAQPAAAAAARSQQGRFRAAQPDPAAVFCATKYCVFDARRPQTAAVLRDAVAARLRNTHADAVDLLQYHWQHYDDPQYIPALRALQADARVAALGLCNFDSLRMQEVIDAGIAVATNQVQFSLIDSRPRYAMEPVCRAHNVKLLTYGTLCGGFLADKWRGKPAPDAFAEGMTPSLRKYLDMITIWGGWPLFQTLLTALAAIAAKHGVSVSTVAVRWVLDFPFVGAVIVGARMGVSHHIRDNLAAYGWSLDHDDRRHIERVLSQSRRDDVFRDMGDCGSEYR</sequence>
<accession>A0ACB8URR5</accession>
<organism evidence="1">
    <name type="scientific">Ophidiomyces ophidiicola</name>
    <dbReference type="NCBI Taxonomy" id="1387563"/>
    <lineage>
        <taxon>Eukaryota</taxon>
        <taxon>Fungi</taxon>
        <taxon>Dikarya</taxon>
        <taxon>Ascomycota</taxon>
        <taxon>Pezizomycotina</taxon>
        <taxon>Eurotiomycetes</taxon>
        <taxon>Eurotiomycetidae</taxon>
        <taxon>Onygenales</taxon>
        <taxon>Onygenaceae</taxon>
        <taxon>Ophidiomyces</taxon>
    </lineage>
</organism>
<comment type="caution">
    <text evidence="1">The sequence shown here is derived from an EMBL/GenBank/DDBJ whole genome shotgun (WGS) entry which is preliminary data.</text>
</comment>